<feature type="domain" description="Elongation factor 1 beta central acidic region eukaryote" evidence="2">
    <location>
        <begin position="639"/>
        <end position="666"/>
    </location>
</feature>
<feature type="domain" description="Elongation factor 1 beta central acidic region eukaryote" evidence="2">
    <location>
        <begin position="669"/>
        <end position="696"/>
    </location>
</feature>
<feature type="compositionally biased region" description="Basic and acidic residues" evidence="1">
    <location>
        <begin position="238"/>
        <end position="251"/>
    </location>
</feature>
<feature type="domain" description="Elongation factor 1 beta central acidic region eukaryote" evidence="2">
    <location>
        <begin position="707"/>
        <end position="734"/>
    </location>
</feature>
<feature type="compositionally biased region" description="Polar residues" evidence="1">
    <location>
        <begin position="832"/>
        <end position="848"/>
    </location>
</feature>
<reference evidence="3 4" key="1">
    <citation type="submission" date="2020-08" db="EMBL/GenBank/DDBJ databases">
        <authorList>
            <person name="Hejnol A."/>
        </authorList>
    </citation>
    <scope>NUCLEOTIDE SEQUENCE [LARGE SCALE GENOMIC DNA]</scope>
</reference>
<feature type="domain" description="Elongation factor 1 beta central acidic region eukaryote" evidence="2">
    <location>
        <begin position="790"/>
        <end position="818"/>
    </location>
</feature>
<feature type="domain" description="Elongation factor 1 beta central acidic region eukaryote" evidence="2">
    <location>
        <begin position="478"/>
        <end position="506"/>
    </location>
</feature>
<feature type="domain" description="Elongation factor 1 beta central acidic region eukaryote" evidence="2">
    <location>
        <begin position="282"/>
        <end position="309"/>
    </location>
</feature>
<feature type="compositionally biased region" description="Basic and acidic residues" evidence="1">
    <location>
        <begin position="1214"/>
        <end position="1228"/>
    </location>
</feature>
<dbReference type="Proteomes" id="UP000549394">
    <property type="component" value="Unassembled WGS sequence"/>
</dbReference>
<feature type="region of interest" description="Disordered" evidence="1">
    <location>
        <begin position="830"/>
        <end position="1236"/>
    </location>
</feature>
<protein>
    <submittedName>
        <fullName evidence="3">DgyrCDS13861</fullName>
    </submittedName>
</protein>
<dbReference type="OrthoDB" id="751084at2759"/>
<feature type="domain" description="Elongation factor 1 beta central acidic region eukaryote" evidence="2">
    <location>
        <begin position="376"/>
        <end position="404"/>
    </location>
</feature>
<evidence type="ECO:0000313" key="4">
    <source>
        <dbReference type="Proteomes" id="UP000549394"/>
    </source>
</evidence>
<feature type="domain" description="Elongation factor 1 beta central acidic region eukaryote" evidence="2">
    <location>
        <begin position="448"/>
        <end position="474"/>
    </location>
</feature>
<comment type="caution">
    <text evidence="3">The sequence shown here is derived from an EMBL/GenBank/DDBJ whole genome shotgun (WGS) entry which is preliminary data.</text>
</comment>
<feature type="compositionally biased region" description="Low complexity" evidence="1">
    <location>
        <begin position="435"/>
        <end position="446"/>
    </location>
</feature>
<proteinExistence type="predicted"/>
<feature type="compositionally biased region" description="Acidic residues" evidence="1">
    <location>
        <begin position="1427"/>
        <end position="1438"/>
    </location>
</feature>
<feature type="compositionally biased region" description="Low complexity" evidence="1">
    <location>
        <begin position="585"/>
        <end position="598"/>
    </location>
</feature>
<feature type="region of interest" description="Disordered" evidence="1">
    <location>
        <begin position="1304"/>
        <end position="1438"/>
    </location>
</feature>
<feature type="region of interest" description="Disordered" evidence="1">
    <location>
        <begin position="1"/>
        <end position="20"/>
    </location>
</feature>
<evidence type="ECO:0000313" key="3">
    <source>
        <dbReference type="EMBL" id="CAD5125660.1"/>
    </source>
</evidence>
<feature type="region of interest" description="Disordered" evidence="1">
    <location>
        <begin position="683"/>
        <end position="809"/>
    </location>
</feature>
<feature type="compositionally biased region" description="Basic and acidic residues" evidence="1">
    <location>
        <begin position="495"/>
        <end position="519"/>
    </location>
</feature>
<keyword evidence="4" id="KW-1185">Reference proteome</keyword>
<name>A0A7I8WC40_9ANNE</name>
<feature type="compositionally biased region" description="Acidic residues" evidence="1">
    <location>
        <begin position="252"/>
        <end position="266"/>
    </location>
</feature>
<feature type="compositionally biased region" description="Polar residues" evidence="1">
    <location>
        <begin position="398"/>
        <end position="409"/>
    </location>
</feature>
<evidence type="ECO:0000259" key="2">
    <source>
        <dbReference type="SMART" id="SM01182"/>
    </source>
</evidence>
<feature type="compositionally biased region" description="Basic and acidic residues" evidence="1">
    <location>
        <begin position="1142"/>
        <end position="1151"/>
    </location>
</feature>
<evidence type="ECO:0000256" key="1">
    <source>
        <dbReference type="SAM" id="MobiDB-lite"/>
    </source>
</evidence>
<feature type="compositionally biased region" description="Acidic residues" evidence="1">
    <location>
        <begin position="345"/>
        <end position="354"/>
    </location>
</feature>
<dbReference type="SMART" id="SM01182">
    <property type="entry name" value="EF-1_beta_acid"/>
    <property type="match status" value="11"/>
</dbReference>
<feature type="domain" description="Elongation factor 1 beta central acidic region eukaryote" evidence="2">
    <location>
        <begin position="574"/>
        <end position="601"/>
    </location>
</feature>
<feature type="compositionally biased region" description="Basic and acidic residues" evidence="1">
    <location>
        <begin position="711"/>
        <end position="733"/>
    </location>
</feature>
<feature type="compositionally biased region" description="Basic and acidic residues" evidence="1">
    <location>
        <begin position="267"/>
        <end position="279"/>
    </location>
</feature>
<feature type="region of interest" description="Disordered" evidence="1">
    <location>
        <begin position="478"/>
        <end position="536"/>
    </location>
</feature>
<dbReference type="InterPro" id="IPR018940">
    <property type="entry name" value="EF-1_beta_acid_region_euk"/>
</dbReference>
<feature type="domain" description="Elongation factor 1 beta central acidic region eukaryote" evidence="2">
    <location>
        <begin position="342"/>
        <end position="368"/>
    </location>
</feature>
<feature type="compositionally biased region" description="Basic and acidic residues" evidence="1">
    <location>
        <begin position="1355"/>
        <end position="1377"/>
    </location>
</feature>
<feature type="compositionally biased region" description="Polar residues" evidence="1">
    <location>
        <begin position="1"/>
        <end position="17"/>
    </location>
</feature>
<gene>
    <name evidence="3" type="ORF">DGYR_LOCUS13006</name>
</gene>
<feature type="region of interest" description="Disordered" evidence="1">
    <location>
        <begin position="552"/>
        <end position="671"/>
    </location>
</feature>
<feature type="compositionally biased region" description="Acidic residues" evidence="1">
    <location>
        <begin position="199"/>
        <end position="219"/>
    </location>
</feature>
<feature type="compositionally biased region" description="Acidic residues" evidence="1">
    <location>
        <begin position="612"/>
        <end position="621"/>
    </location>
</feature>
<feature type="compositionally biased region" description="Acidic residues" evidence="1">
    <location>
        <begin position="418"/>
        <end position="427"/>
    </location>
</feature>
<sequence>MAANGTTDTPTNPNSEAAQKWERPLNISDIKNEAKNWTLASDASMLLSLQNYSQKLVSRTHEVEKLLNTLIHETKMTNVRLDNTFNDFTMLANTQFVENPSREEVLDRVKTALNLGLSVLDTHFEKLQALGNSDSESGSDDESSRNPYFLEAKDPYIHRTLPHLIASQSFFKDENVGLTTTYSDDETDKEGNDYGSVSESEDSSSEDNEPAEDESEDEVSQDKNKSFEPESEDNDEEGIFKAVEKNDFAKESDDDEEDEEEDEEEKEMTNPRKLQKELSKTLIGTQSQNILEKKKKEKNKNNKIKSMKKEPVNLFSDEPPPFEDEDSPFAPSKGLFSTKAGLFDNVEDEDEDKDDITSGINSKIQNKNKIAKSSQLFDESDQEEDDLFINKTKKKSTANHSALTDTKSSNLKKKVTLSDDDDGDDSLFSDKKSTKIIPQKQQSKKIGLFDDDDEDDEIFKPTISSEKSQVGKKTVKNLFDDEDDDDEFSVSANVKDNKSENPKSIKSDTASKKARDKENSLFNVSNDEDDDMFNTKTVGKAEPKIVTKTKKEKIEEALSKPKRTATKKPEPLNLFDDDEDDDLFAAQKPKAATTTQAVQKKKTPNVALFQDENNDDDEDDLFSSKPSAKKTKSMEKKSLFLTDSEEEDTPPEKPKEELKKKIPVGGISVFGNTDMLKAAQKKLANNEEIAESNNKKEDSFSEESSDLFTSKVDKHEQEKQEEKPEKSRDIKEENEIENPLTKNDNKNKPFGGISVFGNSQLLNEAKSKIEKEDKKEKSDVKSKKAPQKGLFDEDNEDDDDDLFSGKKSGNAKKVEKTKLFCTDSEDDDILKSTPTIVKSNTENINKTTNDNKKLIENLEGSEVPKKALNTQANTRDEKTEVNTKQPSPKIKKSKPKQKSLFDDDSEDDLFIPKRSTKSNTKLQGDLFDDSEEELFKPKMSNKSAELFDSSADDDINNSKSIAKSDLLPPLPAKPQKQKIHETLEDPPPLPPRSPISSRSVTSDEERRKPIPRANKSAANKLPIQPVPSITVSSTDEDIPPPRPPRPAKFPVSKSSSTSHKTSDNDSEGATPPLPERRSNSPVPPKVTPRKKKNKQSDTSNSSEKSDKNESTAGSSVENDPLSGIEVKSPNPLPKPAKKPQMPKKEVNESKTDPFAAKQQNISRQLEALRGGKKPPRGAVSMFGPAVIVPRRDPNPVETSSSPKESSSPKLLGAENRDRIRVRPKDRRPPSRYIIMNDDSLKDVKEINKEEKKEDNNIKTIKTEILSKSDTEDETDIFDKKSNEIDNKKDVNLNLSNDEGDIFKKSLEKSLSPPSRPLNIVKQESDGYESDELFGAKVRNIPAVQVPKSKSTNESQPKKREIPKKPLKLDDSDDDIFKPKNSKTLIKKDSGDNLFEDSGKKNTKNLFESDDSDLDIFKRSPPKTVPTMDDDNEDDDGLY</sequence>
<feature type="compositionally biased region" description="Polar residues" evidence="1">
    <location>
        <begin position="358"/>
        <end position="377"/>
    </location>
</feature>
<feature type="compositionally biased region" description="Basic and acidic residues" evidence="1">
    <location>
        <begin position="650"/>
        <end position="660"/>
    </location>
</feature>
<accession>A0A7I8WC40</accession>
<organism evidence="3 4">
    <name type="scientific">Dimorphilus gyrociliatus</name>
    <dbReference type="NCBI Taxonomy" id="2664684"/>
    <lineage>
        <taxon>Eukaryota</taxon>
        <taxon>Metazoa</taxon>
        <taxon>Spiralia</taxon>
        <taxon>Lophotrochozoa</taxon>
        <taxon>Annelida</taxon>
        <taxon>Polychaeta</taxon>
        <taxon>Polychaeta incertae sedis</taxon>
        <taxon>Dinophilidae</taxon>
        <taxon>Dimorphilus</taxon>
    </lineage>
</organism>
<feature type="compositionally biased region" description="Acidic residues" evidence="1">
    <location>
        <begin position="792"/>
        <end position="802"/>
    </location>
</feature>
<feature type="domain" description="Elongation factor 1 beta central acidic region eukaryote" evidence="2">
    <location>
        <begin position="608"/>
        <end position="638"/>
    </location>
</feature>
<feature type="compositionally biased region" description="Basic and acidic residues" evidence="1">
    <location>
        <begin position="765"/>
        <end position="782"/>
    </location>
</feature>
<feature type="compositionally biased region" description="Basic residues" evidence="1">
    <location>
        <begin position="293"/>
        <end position="306"/>
    </location>
</feature>
<feature type="region of interest" description="Disordered" evidence="1">
    <location>
        <begin position="180"/>
        <end position="453"/>
    </location>
</feature>
<feature type="compositionally biased region" description="Low complexity" evidence="1">
    <location>
        <begin position="1199"/>
        <end position="1209"/>
    </location>
</feature>
<dbReference type="EMBL" id="CAJFCJ010000028">
    <property type="protein sequence ID" value="CAD5125660.1"/>
    <property type="molecule type" value="Genomic_DNA"/>
</dbReference>
<feature type="compositionally biased region" description="Acidic residues" evidence="1">
    <location>
        <begin position="378"/>
        <end position="387"/>
    </location>
</feature>